<evidence type="ECO:0000256" key="3">
    <source>
        <dbReference type="ARBA" id="ARBA00018067"/>
    </source>
</evidence>
<dbReference type="GO" id="GO:0044804">
    <property type="term" value="P:nucleophagy"/>
    <property type="evidence" value="ECO:0007669"/>
    <property type="project" value="TreeGrafter"/>
</dbReference>
<evidence type="ECO:0000256" key="1">
    <source>
        <dbReference type="ARBA" id="ARBA00004496"/>
    </source>
</evidence>
<keyword evidence="7" id="KW-0653">Protein transport</keyword>
<feature type="region of interest" description="Disordered" evidence="12">
    <location>
        <begin position="139"/>
        <end position="168"/>
    </location>
</feature>
<keyword evidence="6" id="KW-0833">Ubl conjugation pathway</keyword>
<evidence type="ECO:0000256" key="6">
    <source>
        <dbReference type="ARBA" id="ARBA00022786"/>
    </source>
</evidence>
<dbReference type="InterPro" id="IPR007135">
    <property type="entry name" value="Atg3/Atg10"/>
</dbReference>
<comment type="caution">
    <text evidence="13">The sequence shown here is derived from an EMBL/GenBank/DDBJ whole genome shotgun (WGS) entry which is preliminary data.</text>
</comment>
<gene>
    <name evidence="13" type="ORF">DAPK24_000560</name>
</gene>
<comment type="subcellular location">
    <subcellularLocation>
        <location evidence="1">Cytoplasm</location>
    </subcellularLocation>
</comment>
<dbReference type="PANTHER" id="PTHR12866">
    <property type="entry name" value="UBIQUITIN-LIKE-CONJUGATING ENZYME ATG3"/>
    <property type="match status" value="1"/>
</dbReference>
<feature type="compositionally biased region" description="Low complexity" evidence="12">
    <location>
        <begin position="105"/>
        <end position="117"/>
    </location>
</feature>
<sequence>MTSQYIRSRFSSLREYLAPINHTSTFATSGEITPEEFVIAGDYLVYRFPTWQWSPADNGKEKSFLPKDKQFLVTRHVPSYVRASDYEMIDEDDEILIGNEDIGDDSNGSNNNSNNNNNYGDGWSIAGSSSSGKKLRSKSIASKLGSDDGDNVDEASIKEISDDEEDDINDIDDLIDENAEDVEFVDTHFSKGNDNNNKLSKTNSLTNQSSKRYYDLYISYSTSYRVPKMYMVGFNSDSIPLTPTEMFEDIASDYRHKTVTIEKLPFLSNTTAVSIHPCKHATVMKVLMKRSIIAAQERKQENDSKLINKISKLGINNNNEDGNNNVEDDWEELKDEKIEGIRVDQYLIVFLKFISSVTPGIEHDYTMEAL</sequence>
<reference evidence="13 14" key="1">
    <citation type="journal article" date="2023" name="Elife">
        <title>Identification of key yeast species and microbe-microbe interactions impacting larval growth of Drosophila in the wild.</title>
        <authorList>
            <person name="Mure A."/>
            <person name="Sugiura Y."/>
            <person name="Maeda R."/>
            <person name="Honda K."/>
            <person name="Sakurai N."/>
            <person name="Takahashi Y."/>
            <person name="Watada M."/>
            <person name="Katoh T."/>
            <person name="Gotoh A."/>
            <person name="Gotoh Y."/>
            <person name="Taniguchi I."/>
            <person name="Nakamura K."/>
            <person name="Hayashi T."/>
            <person name="Katayama T."/>
            <person name="Uemura T."/>
            <person name="Hattori Y."/>
        </authorList>
    </citation>
    <scope>NUCLEOTIDE SEQUENCE [LARGE SCALE GENOMIC DNA]</scope>
    <source>
        <strain evidence="13 14">PK-24</strain>
    </source>
</reference>
<evidence type="ECO:0000256" key="9">
    <source>
        <dbReference type="ARBA" id="ARBA00025674"/>
    </source>
</evidence>
<proteinExistence type="inferred from homology"/>
<dbReference type="GO" id="GO:0061723">
    <property type="term" value="P:glycophagy"/>
    <property type="evidence" value="ECO:0007669"/>
    <property type="project" value="TreeGrafter"/>
</dbReference>
<evidence type="ECO:0000256" key="10">
    <source>
        <dbReference type="ARBA" id="ARBA00032144"/>
    </source>
</evidence>
<dbReference type="EMBL" id="BTGB01000001">
    <property type="protein sequence ID" value="GMM43481.1"/>
    <property type="molecule type" value="Genomic_DNA"/>
</dbReference>
<dbReference type="GO" id="GO:0005829">
    <property type="term" value="C:cytosol"/>
    <property type="evidence" value="ECO:0007669"/>
    <property type="project" value="TreeGrafter"/>
</dbReference>
<keyword evidence="8" id="KW-0072">Autophagy</keyword>
<feature type="region of interest" description="Disordered" evidence="12">
    <location>
        <begin position="98"/>
        <end position="117"/>
    </location>
</feature>
<evidence type="ECO:0000313" key="14">
    <source>
        <dbReference type="Proteomes" id="UP001378960"/>
    </source>
</evidence>
<keyword evidence="5" id="KW-0963">Cytoplasm</keyword>
<comment type="similarity">
    <text evidence="2">Belongs to the ATG3 family.</text>
</comment>
<evidence type="ECO:0000313" key="13">
    <source>
        <dbReference type="EMBL" id="GMM43481.1"/>
    </source>
</evidence>
<evidence type="ECO:0000256" key="2">
    <source>
        <dbReference type="ARBA" id="ARBA00007683"/>
    </source>
</evidence>
<evidence type="ECO:0000256" key="5">
    <source>
        <dbReference type="ARBA" id="ARBA00022490"/>
    </source>
</evidence>
<dbReference type="Proteomes" id="UP001378960">
    <property type="component" value="Unassembled WGS sequence"/>
</dbReference>
<evidence type="ECO:0000256" key="4">
    <source>
        <dbReference type="ARBA" id="ARBA00022448"/>
    </source>
</evidence>
<dbReference type="GO" id="GO:0000422">
    <property type="term" value="P:autophagy of mitochondrion"/>
    <property type="evidence" value="ECO:0007669"/>
    <property type="project" value="TreeGrafter"/>
</dbReference>
<dbReference type="GO" id="GO:0000407">
    <property type="term" value="C:phagophore assembly site"/>
    <property type="evidence" value="ECO:0007669"/>
    <property type="project" value="TreeGrafter"/>
</dbReference>
<keyword evidence="14" id="KW-1185">Reference proteome</keyword>
<evidence type="ECO:0000256" key="8">
    <source>
        <dbReference type="ARBA" id="ARBA00023006"/>
    </source>
</evidence>
<protein>
    <recommendedName>
        <fullName evidence="3">Autophagy-related protein 3</fullName>
    </recommendedName>
    <alternativeName>
        <fullName evidence="10 11">Autophagy-related E2-like conjugation enzyme ATG3</fullName>
    </alternativeName>
</protein>
<dbReference type="GO" id="GO:0015031">
    <property type="term" value="P:protein transport"/>
    <property type="evidence" value="ECO:0007669"/>
    <property type="project" value="UniProtKB-KW"/>
</dbReference>
<dbReference type="GO" id="GO:0019776">
    <property type="term" value="F:Atg8-family ligase activity"/>
    <property type="evidence" value="ECO:0007669"/>
    <property type="project" value="TreeGrafter"/>
</dbReference>
<evidence type="ECO:0000256" key="7">
    <source>
        <dbReference type="ARBA" id="ARBA00022927"/>
    </source>
</evidence>
<dbReference type="AlphaFoldDB" id="A0AAV5QYF0"/>
<accession>A0AAV5QYF0</accession>
<dbReference type="Gene3D" id="3.30.1460.50">
    <property type="match status" value="1"/>
</dbReference>
<evidence type="ECO:0000256" key="12">
    <source>
        <dbReference type="SAM" id="MobiDB-lite"/>
    </source>
</evidence>
<organism evidence="13 14">
    <name type="scientific">Pichia kluyveri</name>
    <name type="common">Yeast</name>
    <dbReference type="NCBI Taxonomy" id="36015"/>
    <lineage>
        <taxon>Eukaryota</taxon>
        <taxon>Fungi</taxon>
        <taxon>Dikarya</taxon>
        <taxon>Ascomycota</taxon>
        <taxon>Saccharomycotina</taxon>
        <taxon>Pichiomycetes</taxon>
        <taxon>Pichiales</taxon>
        <taxon>Pichiaceae</taxon>
        <taxon>Pichia</taxon>
    </lineage>
</organism>
<dbReference type="Pfam" id="PF03987">
    <property type="entry name" value="Autophagy_act_C"/>
    <property type="match status" value="1"/>
</dbReference>
<name>A0AAV5QYF0_PICKL</name>
<keyword evidence="4" id="KW-0813">Transport</keyword>
<dbReference type="PANTHER" id="PTHR12866:SF2">
    <property type="entry name" value="UBIQUITIN-LIKE-CONJUGATING ENZYME ATG3"/>
    <property type="match status" value="1"/>
</dbReference>
<comment type="function">
    <text evidence="9">E2 conjugating enzyme required for the cytoplasm to vacuole transport (Cvt) and autophagy. Required for selective autophagic degradation of the nucleus (nucleophagy) as well as for mitophagy which contributes to regulate mitochondrial quantity and quality by eliminating the mitochondria to a basal level to fulfill cellular energy requirements and preventing excess ROS production. Responsible for the E2-like covalent binding of phosphatidylethanolamine to the C-terminal Gly of ATG8. The ATG12-ATG5 conjugate plays a role of an E3 and promotes the transfer of ATG8 from ATG3 to phosphatidylethanolamine (PE). This step is required for the membrane association of ATG8. The formation of the ATG8-phosphatidylethanolamine conjugate is essential for autophagy and for the cytoplasm to vacuole transport (Cvt). The ATG8-PE conjugate mediates tethering between adjacent membranes and stimulates membrane hemifusion, leading to expansion of the autophagosomal membrane during autophagy.</text>
</comment>
<evidence type="ECO:0000256" key="11">
    <source>
        <dbReference type="ARBA" id="ARBA00033139"/>
    </source>
</evidence>
<dbReference type="GO" id="GO:0000045">
    <property type="term" value="P:autophagosome assembly"/>
    <property type="evidence" value="ECO:0007669"/>
    <property type="project" value="TreeGrafter"/>
</dbReference>